<evidence type="ECO:0000313" key="1">
    <source>
        <dbReference type="EMBL" id="SHF13696.1"/>
    </source>
</evidence>
<dbReference type="STRING" id="1121884.SAMN02745131_01904"/>
<organism evidence="1 2">
    <name type="scientific">Flavisolibacter ginsengisoli DSM 18119</name>
    <dbReference type="NCBI Taxonomy" id="1121884"/>
    <lineage>
        <taxon>Bacteria</taxon>
        <taxon>Pseudomonadati</taxon>
        <taxon>Bacteroidota</taxon>
        <taxon>Chitinophagia</taxon>
        <taxon>Chitinophagales</taxon>
        <taxon>Chitinophagaceae</taxon>
        <taxon>Flavisolibacter</taxon>
    </lineage>
</organism>
<dbReference type="InterPro" id="IPR015943">
    <property type="entry name" value="WD40/YVTN_repeat-like_dom_sf"/>
</dbReference>
<dbReference type="InterPro" id="IPR050310">
    <property type="entry name" value="VPS10-sortilin"/>
</dbReference>
<sequence>MLNRLFLSFFLFTVIIVNSKAQTQQSFFNDMKYRMIGPHRGGRTVGAVGIPSQPNVFYIGVNNGGVWKTTDYGRTWNPIFDDQPTGSVGDIAVSPSNPDVIYVGSGEGLQRPDLSVGNGIYKSTDGGHSWINTGLKEGQQVGGLAIDPTNENRVFAAVLGHPYGPNKERGVYRTLDGGKTWEQVLYKDENTGAIQVTIDPVNPNIVYADLWAGRQGPWENGAWDGPESGLFKSTDGGTTWKKLTKGLPGTSVGLGRIGFTIAPSDPNRLYATVDAAQASGIYRSNDAGESWEKIQLDPRLWGRGSDFAEIKVDPKNRDIVYCANVMTWKSVDGGNNWTAYRGAPGGDDYHRIWINPNNTDILLIASDQGAIITVNGGQTFSSWYNQPTAQFYHVSTDNDFPYNVYGAQQESGSVGIASRGNDGQITFREWHPVGVEEYGYVAPDPLNPNIIYGGKISRYDKRTGQVQNVAPEVLRSGKYRFLRTAPVLFSLVDNKTLFFAGNVLFKTRDGGHSWKEISPDLTRESWDIPASVGIYATESLQKMPRRGVIYTVAPSPKDSNTIWCGTDDGLIQVTRNGGKTWKNVTSPAITSWSKVSLMEASHFDVNTAYAAVNRIRLDDMKPHIYRTKDGGGNWTEIVNGLPDDPINVVREDPTTKGLLFAGSETAVYVSFDDGAHWQSLRLNMPATSIRDLVLKDNDLVIGTHGRSFWILDDIEPLRQQSIKRTAGTFLYRPAPAYRVRWNMNTDTPLPQEEPAGQNPPDGAMIDYFLDQDAKGEVVLQVLDKNNKLVRTYSSKDTMYSIPPNNVPPYWIRPQEILSGKAGYHRFVWDLHYQPLQQAPSFPIAAIYQNTAPEPNAPFVMPGTYTIKLMAGGKTYTQPLVIKMDPRVKIAAPDLEQQYKLSLQLYQLRQQVMQAISDKTELESRLKKGTTAGQIPGLLEKLAQFDKPANARERNLSQLDNALGSLVNLLQDADSAPTIQVVISSNTLQVETKKKLANWDKLRSAIQMARK</sequence>
<gene>
    <name evidence="1" type="ORF">SAMN02745131_01904</name>
</gene>
<dbReference type="AlphaFoldDB" id="A0A1M4Z7W8"/>
<dbReference type="SUPFAM" id="SSF110296">
    <property type="entry name" value="Oligoxyloglucan reducing end-specific cellobiohydrolase"/>
    <property type="match status" value="1"/>
</dbReference>
<dbReference type="EMBL" id="FQUU01000006">
    <property type="protein sequence ID" value="SHF13696.1"/>
    <property type="molecule type" value="Genomic_DNA"/>
</dbReference>
<accession>A0A1M4Z7W8</accession>
<name>A0A1M4Z7W8_9BACT</name>
<dbReference type="Proteomes" id="UP000184048">
    <property type="component" value="Unassembled WGS sequence"/>
</dbReference>
<dbReference type="RefSeq" id="WP_072835097.1">
    <property type="nucleotide sequence ID" value="NZ_FQUU01000006.1"/>
</dbReference>
<dbReference type="InterPro" id="IPR036278">
    <property type="entry name" value="Sialidase_sf"/>
</dbReference>
<dbReference type="PANTHER" id="PTHR12106">
    <property type="entry name" value="SORTILIN RELATED"/>
    <property type="match status" value="1"/>
</dbReference>
<dbReference type="Gene3D" id="2.130.10.10">
    <property type="entry name" value="YVTN repeat-like/Quinoprotein amine dehydrogenase"/>
    <property type="match status" value="3"/>
</dbReference>
<dbReference type="OrthoDB" id="9757809at2"/>
<reference evidence="1 2" key="1">
    <citation type="submission" date="2016-11" db="EMBL/GenBank/DDBJ databases">
        <authorList>
            <person name="Jaros S."/>
            <person name="Januszkiewicz K."/>
            <person name="Wedrychowicz H."/>
        </authorList>
    </citation>
    <scope>NUCLEOTIDE SEQUENCE [LARGE SCALE GENOMIC DNA]</scope>
    <source>
        <strain evidence="1 2">DSM 18119</strain>
    </source>
</reference>
<dbReference type="SUPFAM" id="SSF50939">
    <property type="entry name" value="Sialidases"/>
    <property type="match status" value="1"/>
</dbReference>
<proteinExistence type="predicted"/>
<evidence type="ECO:0000313" key="2">
    <source>
        <dbReference type="Proteomes" id="UP000184048"/>
    </source>
</evidence>
<dbReference type="PANTHER" id="PTHR12106:SF27">
    <property type="entry name" value="SORTILIN-RELATED RECEPTOR"/>
    <property type="match status" value="1"/>
</dbReference>
<dbReference type="CDD" id="cd15482">
    <property type="entry name" value="Sialidase_non-viral"/>
    <property type="match status" value="2"/>
</dbReference>
<protein>
    <recommendedName>
        <fullName evidence="3">Glycoside hydrolase</fullName>
    </recommendedName>
</protein>
<keyword evidence="2" id="KW-1185">Reference proteome</keyword>
<evidence type="ECO:0008006" key="3">
    <source>
        <dbReference type="Google" id="ProtNLM"/>
    </source>
</evidence>